<protein>
    <submittedName>
        <fullName evidence="2">Uncharacterized protein</fullName>
    </submittedName>
</protein>
<proteinExistence type="predicted"/>
<name>A0A4D6MTP3_VIGUN</name>
<reference evidence="2 3" key="1">
    <citation type="submission" date="2019-04" db="EMBL/GenBank/DDBJ databases">
        <title>An improved genome assembly and genetic linkage map for asparagus bean, Vigna unguiculata ssp. sesquipedialis.</title>
        <authorList>
            <person name="Xia Q."/>
            <person name="Zhang R."/>
            <person name="Dong Y."/>
        </authorList>
    </citation>
    <scope>NUCLEOTIDE SEQUENCE [LARGE SCALE GENOMIC DNA]</scope>
    <source>
        <tissue evidence="2">Leaf</tissue>
    </source>
</reference>
<feature type="region of interest" description="Disordered" evidence="1">
    <location>
        <begin position="1"/>
        <end position="27"/>
    </location>
</feature>
<evidence type="ECO:0000256" key="1">
    <source>
        <dbReference type="SAM" id="MobiDB-lite"/>
    </source>
</evidence>
<organism evidence="2 3">
    <name type="scientific">Vigna unguiculata</name>
    <name type="common">Cowpea</name>
    <dbReference type="NCBI Taxonomy" id="3917"/>
    <lineage>
        <taxon>Eukaryota</taxon>
        <taxon>Viridiplantae</taxon>
        <taxon>Streptophyta</taxon>
        <taxon>Embryophyta</taxon>
        <taxon>Tracheophyta</taxon>
        <taxon>Spermatophyta</taxon>
        <taxon>Magnoliopsida</taxon>
        <taxon>eudicotyledons</taxon>
        <taxon>Gunneridae</taxon>
        <taxon>Pentapetalae</taxon>
        <taxon>rosids</taxon>
        <taxon>fabids</taxon>
        <taxon>Fabales</taxon>
        <taxon>Fabaceae</taxon>
        <taxon>Papilionoideae</taxon>
        <taxon>50 kb inversion clade</taxon>
        <taxon>NPAAA clade</taxon>
        <taxon>indigoferoid/millettioid clade</taxon>
        <taxon>Phaseoleae</taxon>
        <taxon>Vigna</taxon>
    </lineage>
</organism>
<sequence>MAKVQEATFHTKEESTNGKKGELVGSTQGTGLERIRIRTEGRSKKKLISICSFKRKRREAYITHKKRRRHNKKELEEIIEVWGNKTKATVKGERSNMREGSIKRKGSRIGDEWALAWTPATVGIVDVVPGEQGRTTVREIDVIVWPREQEAVPISRWERKKRRMCRCRRRLDHDHCSGDGSGMERRMKSLSPLKEDDVSNVDWRRCQALKGGVLLDGDEGKSRVWEEEE</sequence>
<dbReference type="AlphaFoldDB" id="A0A4D6MTP3"/>
<evidence type="ECO:0000313" key="2">
    <source>
        <dbReference type="EMBL" id="QCE04002.1"/>
    </source>
</evidence>
<gene>
    <name evidence="2" type="ORF">DEO72_LG8g2034</name>
</gene>
<keyword evidence="3" id="KW-1185">Reference proteome</keyword>
<feature type="compositionally biased region" description="Basic and acidic residues" evidence="1">
    <location>
        <begin position="9"/>
        <end position="22"/>
    </location>
</feature>
<accession>A0A4D6MTP3</accession>
<evidence type="ECO:0000313" key="3">
    <source>
        <dbReference type="Proteomes" id="UP000501690"/>
    </source>
</evidence>
<dbReference type="EMBL" id="CP039352">
    <property type="protein sequence ID" value="QCE04002.1"/>
    <property type="molecule type" value="Genomic_DNA"/>
</dbReference>
<dbReference type="Proteomes" id="UP000501690">
    <property type="component" value="Linkage Group LG8"/>
</dbReference>